<proteinExistence type="predicted"/>
<dbReference type="Proteomes" id="UP000010846">
    <property type="component" value="Chromosome"/>
</dbReference>
<dbReference type="eggNOG" id="arCOG00826">
    <property type="taxonomic scope" value="Archaea"/>
</dbReference>
<dbReference type="OrthoDB" id="125295at2157"/>
<protein>
    <submittedName>
        <fullName evidence="4">Acetyltransferase</fullName>
    </submittedName>
</protein>
<dbReference type="CDD" id="cd04301">
    <property type="entry name" value="NAT_SF"/>
    <property type="match status" value="1"/>
</dbReference>
<dbReference type="GeneID" id="14376454"/>
<dbReference type="PANTHER" id="PTHR43877:SF2">
    <property type="entry name" value="AMINOALKYLPHOSPHONATE N-ACETYLTRANSFERASE-RELATED"/>
    <property type="match status" value="1"/>
</dbReference>
<dbReference type="RefSeq" id="WP_015300911.1">
    <property type="nucleotide sequence ID" value="NC_019964.1"/>
</dbReference>
<keyword evidence="5" id="KW-1185">Reference proteome</keyword>
<organism evidence="4 5">
    <name type="scientific">Halovivax ruber (strain DSM 18193 / JCM 13892 / XH-70)</name>
    <dbReference type="NCBI Taxonomy" id="797302"/>
    <lineage>
        <taxon>Archaea</taxon>
        <taxon>Methanobacteriati</taxon>
        <taxon>Methanobacteriota</taxon>
        <taxon>Stenosarchaea group</taxon>
        <taxon>Halobacteria</taxon>
        <taxon>Halobacteriales</taxon>
        <taxon>Natrialbaceae</taxon>
        <taxon>Halovivax</taxon>
    </lineage>
</organism>
<evidence type="ECO:0000256" key="2">
    <source>
        <dbReference type="ARBA" id="ARBA00023315"/>
    </source>
</evidence>
<dbReference type="PROSITE" id="PS51186">
    <property type="entry name" value="GNAT"/>
    <property type="match status" value="1"/>
</dbReference>
<sequence>MNVRPLRADEIDRLIDDLWLPFAREMADLDAYNELAEDVRADARSYRQAQLSDESTVTFVAAVDDELAGYVRVTADQSPPVFARGPEATIGEVYVAPSHRGASLATALLDRAESWAEDRGCEFATLSVNERNETAQAVYDAREYSVRRYKMDKRLCSRVD</sequence>
<keyword evidence="2" id="KW-0012">Acyltransferase</keyword>
<dbReference type="InterPro" id="IPR016181">
    <property type="entry name" value="Acyl_CoA_acyltransferase"/>
</dbReference>
<dbReference type="Gene3D" id="3.40.630.30">
    <property type="match status" value="1"/>
</dbReference>
<dbReference type="GO" id="GO:0016747">
    <property type="term" value="F:acyltransferase activity, transferring groups other than amino-acyl groups"/>
    <property type="evidence" value="ECO:0007669"/>
    <property type="project" value="InterPro"/>
</dbReference>
<dbReference type="SUPFAM" id="SSF55729">
    <property type="entry name" value="Acyl-CoA N-acyltransferases (Nat)"/>
    <property type="match status" value="1"/>
</dbReference>
<dbReference type="Pfam" id="PF00583">
    <property type="entry name" value="Acetyltransf_1"/>
    <property type="match status" value="1"/>
</dbReference>
<gene>
    <name evidence="4" type="ordered locus">Halru_1667</name>
</gene>
<reference evidence="4" key="1">
    <citation type="submission" date="2011-09" db="EMBL/GenBank/DDBJ databases">
        <title>Complete sequence of Halovivax ruber XH-70.</title>
        <authorList>
            <consortium name="US DOE Joint Genome Institute"/>
            <person name="Lucas S."/>
            <person name="Han J."/>
            <person name="Lapidus A."/>
            <person name="Cheng J.-F."/>
            <person name="Goodwin L."/>
            <person name="Pitluck S."/>
            <person name="Peters L."/>
            <person name="Mikhailova N."/>
            <person name="Davenport K."/>
            <person name="Detter J.C."/>
            <person name="Han C."/>
            <person name="Tapia R."/>
            <person name="Land M."/>
            <person name="Hauser L."/>
            <person name="Kyrpides N."/>
            <person name="Ivanova N."/>
            <person name="Pagani I."/>
            <person name="Sproer C."/>
            <person name="Anderson I."/>
            <person name="Woyke T."/>
        </authorList>
    </citation>
    <scope>NUCLEOTIDE SEQUENCE</scope>
    <source>
        <strain evidence="4">XH-70</strain>
    </source>
</reference>
<dbReference type="InterPro" id="IPR000182">
    <property type="entry name" value="GNAT_dom"/>
</dbReference>
<evidence type="ECO:0000259" key="3">
    <source>
        <dbReference type="PROSITE" id="PS51186"/>
    </source>
</evidence>
<dbReference type="PANTHER" id="PTHR43877">
    <property type="entry name" value="AMINOALKYLPHOSPHONATE N-ACETYLTRANSFERASE-RELATED-RELATED"/>
    <property type="match status" value="1"/>
</dbReference>
<accession>L0IBT3</accession>
<dbReference type="AlphaFoldDB" id="L0IBT3"/>
<dbReference type="EMBL" id="CP003050">
    <property type="protein sequence ID" value="AGB16273.1"/>
    <property type="molecule type" value="Genomic_DNA"/>
</dbReference>
<dbReference type="STRING" id="797302.Halru_1667"/>
<dbReference type="KEGG" id="hru:Halru_1667"/>
<evidence type="ECO:0000313" key="4">
    <source>
        <dbReference type="EMBL" id="AGB16273.1"/>
    </source>
</evidence>
<evidence type="ECO:0000256" key="1">
    <source>
        <dbReference type="ARBA" id="ARBA00022679"/>
    </source>
</evidence>
<feature type="domain" description="N-acetyltransferase" evidence="3">
    <location>
        <begin position="1"/>
        <end position="160"/>
    </location>
</feature>
<keyword evidence="1 4" id="KW-0808">Transferase</keyword>
<evidence type="ECO:0000313" key="5">
    <source>
        <dbReference type="Proteomes" id="UP000010846"/>
    </source>
</evidence>
<dbReference type="HOGENOM" id="CLU_129111_0_0_2"/>
<name>L0IBT3_HALRX</name>
<dbReference type="InterPro" id="IPR050832">
    <property type="entry name" value="Bact_Acetyltransf"/>
</dbReference>